<dbReference type="OrthoDB" id="5223508at2759"/>
<evidence type="ECO:0000313" key="2">
    <source>
        <dbReference type="EMBL" id="KAJ4330033.1"/>
    </source>
</evidence>
<gene>
    <name evidence="2" type="ORF">N0V87_010351</name>
</gene>
<comment type="caution">
    <text evidence="2">The sequence shown here is derived from an EMBL/GenBank/DDBJ whole genome shotgun (WGS) entry which is preliminary data.</text>
</comment>
<feature type="compositionally biased region" description="Basic and acidic residues" evidence="1">
    <location>
        <begin position="249"/>
        <end position="259"/>
    </location>
</feature>
<organism evidence="2 3">
    <name type="scientific">Didymella glomerata</name>
    <dbReference type="NCBI Taxonomy" id="749621"/>
    <lineage>
        <taxon>Eukaryota</taxon>
        <taxon>Fungi</taxon>
        <taxon>Dikarya</taxon>
        <taxon>Ascomycota</taxon>
        <taxon>Pezizomycotina</taxon>
        <taxon>Dothideomycetes</taxon>
        <taxon>Pleosporomycetidae</taxon>
        <taxon>Pleosporales</taxon>
        <taxon>Pleosporineae</taxon>
        <taxon>Didymellaceae</taxon>
        <taxon>Didymella</taxon>
    </lineage>
</organism>
<evidence type="ECO:0000313" key="3">
    <source>
        <dbReference type="Proteomes" id="UP001140562"/>
    </source>
</evidence>
<dbReference type="Proteomes" id="UP001140562">
    <property type="component" value="Unassembled WGS sequence"/>
</dbReference>
<reference evidence="2" key="1">
    <citation type="submission" date="2022-10" db="EMBL/GenBank/DDBJ databases">
        <title>Tapping the CABI collections for fungal endophytes: first genome assemblies for Collariella, Neodidymelliopsis, Ascochyta clinopodiicola, Didymella pomorum, Didymosphaeria variabile, Neocosmospora piperis and Neocucurbitaria cava.</title>
        <authorList>
            <person name="Hill R."/>
        </authorList>
    </citation>
    <scope>NUCLEOTIDE SEQUENCE</scope>
    <source>
        <strain evidence="2">IMI 360193</strain>
    </source>
</reference>
<dbReference type="InterPro" id="IPR058940">
    <property type="entry name" value="mS26_fungi"/>
</dbReference>
<sequence length="311" mass="34614">MPPRIPVRASWASWASSAPASCLHARPFSSTPAAFALGPQSPNYIEVPKPAQPTFPIDPNVKGHLPIPRDITKTRSQHANVEDFLQHTTKDAENRTVPGPFSRDADVRLYKQRLADARKEALREGVKELHARKVTSEAQHLDRIQQSGELRRKLAMAPRREVDILTETSVAKGVRDFLADRLPAPEKNIAARRRAYDKRMAAQEAVRQSRLHDLYTNARTFIVSEEQLDQAIEEAFGTDDNPVGWDMRGQEGRRLDKDSSGVSGYEGLSPWTGPMPEGVGDKMERLRGGEGVGLAKERIKKLAEELTGGKM</sequence>
<dbReference type="EMBL" id="JAPEUV010000235">
    <property type="protein sequence ID" value="KAJ4330033.1"/>
    <property type="molecule type" value="Genomic_DNA"/>
</dbReference>
<accession>A0A9W9BW26</accession>
<proteinExistence type="predicted"/>
<dbReference type="Pfam" id="PF26163">
    <property type="entry name" value="mS26"/>
    <property type="match status" value="1"/>
</dbReference>
<name>A0A9W9BW26_9PLEO</name>
<keyword evidence="3" id="KW-1185">Reference proteome</keyword>
<dbReference type="CDD" id="cd23703">
    <property type="entry name" value="mS26_PET12"/>
    <property type="match status" value="1"/>
</dbReference>
<protein>
    <submittedName>
        <fullName evidence="2">Uncharacterized protein</fullName>
    </submittedName>
</protein>
<evidence type="ECO:0000256" key="1">
    <source>
        <dbReference type="SAM" id="MobiDB-lite"/>
    </source>
</evidence>
<dbReference type="AlphaFoldDB" id="A0A9W9BW26"/>
<feature type="region of interest" description="Disordered" evidence="1">
    <location>
        <begin position="249"/>
        <end position="281"/>
    </location>
</feature>